<dbReference type="InterPro" id="IPR032710">
    <property type="entry name" value="NTF2-like_dom_sf"/>
</dbReference>
<comment type="caution">
    <text evidence="1">The sequence shown here is derived from an EMBL/GenBank/DDBJ whole genome shotgun (WGS) entry which is preliminary data.</text>
</comment>
<dbReference type="SUPFAM" id="SSF54427">
    <property type="entry name" value="NTF2-like"/>
    <property type="match status" value="1"/>
</dbReference>
<dbReference type="AlphaFoldDB" id="A0A369JF19"/>
<sequence length="160" mass="17889">MHPSRNHLLTAAQQFCDAFSTHQPLPILLSHFSATHQASVFEHGEPHLAPFLGRRFAGLSGVEEYFTLIASLLSYEDMHFSEFVIDTEARKAAMKGQARFTWLSTGESWDETFAYILDFDEDAKVAEYQIWADSGAAYLAGKGQLDEARKAGMANEVLIE</sequence>
<name>A0A369JF19_HYPMA</name>
<dbReference type="Gene3D" id="3.10.450.50">
    <property type="match status" value="1"/>
</dbReference>
<evidence type="ECO:0000313" key="1">
    <source>
        <dbReference type="EMBL" id="RDB20508.1"/>
    </source>
</evidence>
<proteinExistence type="predicted"/>
<reference evidence="1" key="1">
    <citation type="submission" date="2018-04" db="EMBL/GenBank/DDBJ databases">
        <title>Whole genome sequencing of Hypsizygus marmoreus.</title>
        <authorList>
            <person name="Choi I.-G."/>
            <person name="Min B."/>
            <person name="Kim J.-G."/>
            <person name="Kim S."/>
            <person name="Oh Y.-L."/>
            <person name="Kong W.-S."/>
            <person name="Park H."/>
            <person name="Jeong J."/>
            <person name="Song E.-S."/>
        </authorList>
    </citation>
    <scope>NUCLEOTIDE SEQUENCE [LARGE SCALE GENOMIC DNA]</scope>
    <source>
        <strain evidence="1">51987-8</strain>
    </source>
</reference>
<evidence type="ECO:0008006" key="3">
    <source>
        <dbReference type="Google" id="ProtNLM"/>
    </source>
</evidence>
<accession>A0A369JF19</accession>
<dbReference type="Proteomes" id="UP000076154">
    <property type="component" value="Unassembled WGS sequence"/>
</dbReference>
<dbReference type="EMBL" id="LUEZ02000062">
    <property type="protein sequence ID" value="RDB20508.1"/>
    <property type="molecule type" value="Genomic_DNA"/>
</dbReference>
<gene>
    <name evidence="1" type="ORF">Hypma_012407</name>
</gene>
<dbReference type="InParanoid" id="A0A369JF19"/>
<protein>
    <recommendedName>
        <fullName evidence="3">Transcription elongation factor S-II</fullName>
    </recommendedName>
</protein>
<keyword evidence="2" id="KW-1185">Reference proteome</keyword>
<dbReference type="OrthoDB" id="3352776at2759"/>
<organism evidence="1 2">
    <name type="scientific">Hypsizygus marmoreus</name>
    <name type="common">White beech mushroom</name>
    <name type="synonym">Agaricus marmoreus</name>
    <dbReference type="NCBI Taxonomy" id="39966"/>
    <lineage>
        <taxon>Eukaryota</taxon>
        <taxon>Fungi</taxon>
        <taxon>Dikarya</taxon>
        <taxon>Basidiomycota</taxon>
        <taxon>Agaricomycotina</taxon>
        <taxon>Agaricomycetes</taxon>
        <taxon>Agaricomycetidae</taxon>
        <taxon>Agaricales</taxon>
        <taxon>Tricholomatineae</taxon>
        <taxon>Lyophyllaceae</taxon>
        <taxon>Hypsizygus</taxon>
    </lineage>
</organism>
<dbReference type="STRING" id="39966.A0A369JF19"/>
<evidence type="ECO:0000313" key="2">
    <source>
        <dbReference type="Proteomes" id="UP000076154"/>
    </source>
</evidence>